<protein>
    <recommendedName>
        <fullName evidence="2">Chromo domain-containing protein</fullName>
    </recommendedName>
</protein>
<feature type="compositionally biased region" description="Polar residues" evidence="1">
    <location>
        <begin position="222"/>
        <end position="233"/>
    </location>
</feature>
<feature type="domain" description="Chromo" evidence="2">
    <location>
        <begin position="5"/>
        <end position="61"/>
    </location>
</feature>
<organism evidence="3 4">
    <name type="scientific">Ceriporiopsis subvermispora (strain B)</name>
    <name type="common">White-rot fungus</name>
    <name type="synonym">Gelatoporia subvermispora</name>
    <dbReference type="NCBI Taxonomy" id="914234"/>
    <lineage>
        <taxon>Eukaryota</taxon>
        <taxon>Fungi</taxon>
        <taxon>Dikarya</taxon>
        <taxon>Basidiomycota</taxon>
        <taxon>Agaricomycotina</taxon>
        <taxon>Agaricomycetes</taxon>
        <taxon>Polyporales</taxon>
        <taxon>Gelatoporiaceae</taxon>
        <taxon>Gelatoporia</taxon>
    </lineage>
</organism>
<evidence type="ECO:0000256" key="1">
    <source>
        <dbReference type="SAM" id="MobiDB-lite"/>
    </source>
</evidence>
<dbReference type="OrthoDB" id="3268967at2759"/>
<reference evidence="3 4" key="1">
    <citation type="journal article" date="2012" name="Proc. Natl. Acad. Sci. U.S.A.">
        <title>Comparative genomics of Ceriporiopsis subvermispora and Phanerochaete chrysosporium provide insight into selective ligninolysis.</title>
        <authorList>
            <person name="Fernandez-Fueyo E."/>
            <person name="Ruiz-Duenas F.J."/>
            <person name="Ferreira P."/>
            <person name="Floudas D."/>
            <person name="Hibbett D.S."/>
            <person name="Canessa P."/>
            <person name="Larrondo L.F."/>
            <person name="James T.Y."/>
            <person name="Seelenfreund D."/>
            <person name="Lobos S."/>
            <person name="Polanco R."/>
            <person name="Tello M."/>
            <person name="Honda Y."/>
            <person name="Watanabe T."/>
            <person name="Watanabe T."/>
            <person name="Ryu J.S."/>
            <person name="Kubicek C.P."/>
            <person name="Schmoll M."/>
            <person name="Gaskell J."/>
            <person name="Hammel K.E."/>
            <person name="St John F.J."/>
            <person name="Vanden Wymelenberg A."/>
            <person name="Sabat G."/>
            <person name="Splinter BonDurant S."/>
            <person name="Syed K."/>
            <person name="Yadav J.S."/>
            <person name="Doddapaneni H."/>
            <person name="Subramanian V."/>
            <person name="Lavin J.L."/>
            <person name="Oguiza J.A."/>
            <person name="Perez G."/>
            <person name="Pisabarro A.G."/>
            <person name="Ramirez L."/>
            <person name="Santoyo F."/>
            <person name="Master E."/>
            <person name="Coutinho P.M."/>
            <person name="Henrissat B."/>
            <person name="Lombard V."/>
            <person name="Magnuson J.K."/>
            <person name="Kuees U."/>
            <person name="Hori C."/>
            <person name="Igarashi K."/>
            <person name="Samejima M."/>
            <person name="Held B.W."/>
            <person name="Barry K.W."/>
            <person name="LaButti K.M."/>
            <person name="Lapidus A."/>
            <person name="Lindquist E.A."/>
            <person name="Lucas S.M."/>
            <person name="Riley R."/>
            <person name="Salamov A.A."/>
            <person name="Hoffmeister D."/>
            <person name="Schwenk D."/>
            <person name="Hadar Y."/>
            <person name="Yarden O."/>
            <person name="de Vries R.P."/>
            <person name="Wiebenga A."/>
            <person name="Stenlid J."/>
            <person name="Eastwood D."/>
            <person name="Grigoriev I.V."/>
            <person name="Berka R.M."/>
            <person name="Blanchette R.A."/>
            <person name="Kersten P."/>
            <person name="Martinez A.T."/>
            <person name="Vicuna R."/>
            <person name="Cullen D."/>
        </authorList>
    </citation>
    <scope>NUCLEOTIDE SEQUENCE [LARGE SCALE GENOMIC DNA]</scope>
    <source>
        <strain evidence="3 4">B</strain>
    </source>
</reference>
<dbReference type="HOGENOM" id="CLU_019187_0_0_1"/>
<dbReference type="PROSITE" id="PS50013">
    <property type="entry name" value="CHROMO_2"/>
    <property type="match status" value="1"/>
</dbReference>
<dbReference type="EMBL" id="KB445795">
    <property type="protein sequence ID" value="EMD38005.1"/>
    <property type="molecule type" value="Genomic_DNA"/>
</dbReference>
<dbReference type="GO" id="GO:0006338">
    <property type="term" value="P:chromatin remodeling"/>
    <property type="evidence" value="ECO:0007669"/>
    <property type="project" value="UniProtKB-ARBA"/>
</dbReference>
<dbReference type="InterPro" id="IPR023780">
    <property type="entry name" value="Chromo_domain"/>
</dbReference>
<feature type="compositionally biased region" description="Basic residues" evidence="1">
    <location>
        <begin position="243"/>
        <end position="252"/>
    </location>
</feature>
<name>M2R0H8_CERS8</name>
<dbReference type="Gene3D" id="2.40.50.40">
    <property type="match status" value="1"/>
</dbReference>
<feature type="region of interest" description="Disordered" evidence="1">
    <location>
        <begin position="330"/>
        <end position="386"/>
    </location>
</feature>
<dbReference type="Proteomes" id="UP000016930">
    <property type="component" value="Unassembled WGS sequence"/>
</dbReference>
<feature type="compositionally biased region" description="Acidic residues" evidence="1">
    <location>
        <begin position="107"/>
        <end position="118"/>
    </location>
</feature>
<feature type="compositionally biased region" description="Acidic residues" evidence="1">
    <location>
        <begin position="278"/>
        <end position="291"/>
    </location>
</feature>
<dbReference type="STRING" id="914234.M2R0H8"/>
<dbReference type="CDD" id="cd18968">
    <property type="entry name" value="chromodomain"/>
    <property type="match status" value="1"/>
</dbReference>
<proteinExistence type="predicted"/>
<keyword evidence="4" id="KW-1185">Reference proteome</keyword>
<sequence>MSEEYEVETIIRAKVVKHKRGRKAWSYCVKWKNYDIEDNTWEPSESFAAGSEHFITHFWQRVDLHGKDYQDLTQFDEDEEVLPTGPPRKAKKTPQKPKRPSPSPEPEMADDSEEVVQEEEPRGRKRRSSNVVNVEHPSAKRPRGRRSQVQDGGVEESSPERMVTRRRSVGRVPAPASRAQPGPLATSSSRRPAPRKEKSPPASPVRSARKAARASPVRSTRKAVTTSSAQSAKKATIASPVRSSKRPRKPTSRVRNSSPDEMLLMPVQSDEVQTPYVEDTDAMDVEPDEDSPSTKDAPRPRKMPAHRARKANPRVKVIEDEDLGVSLEKAIPAKARLTTARRGRVSSSKAGPGRLSSGAGADNATLPDSQEGLATPVKGKSSAKGKYTPLRVNGVAFFERGHLPSLSSQVQDYENGRCDMEPISGPSGIANGASESALGEQPLVEVAGLNRADAEALSDYEEDAAGETDPSARGRSTTPDLQLADLTPSSANDVIIVRQKGETDMPSEQVEAPVEVPVVDRTAPKFPHVTTLFSNGGSAASKETKSPPLVAGWSLSTIFGPLGFGRGVPAQKTEPQSSPVPVRPTVTVNLDTSVKIPVTLKDIHPLGSFDDLHGKTTALPGKFYKEQNALSLLDSLKLKDAAARFSLEANADEDLKEHFQRFCSRLFAGELFVEQVGFELLAMCAADNTDLSRRLNIPEALKGLVETVVVTRVDIQDYSMYTDAVFNAEQSR</sequence>
<evidence type="ECO:0000313" key="3">
    <source>
        <dbReference type="EMBL" id="EMD38005.1"/>
    </source>
</evidence>
<evidence type="ECO:0000313" key="4">
    <source>
        <dbReference type="Proteomes" id="UP000016930"/>
    </source>
</evidence>
<evidence type="ECO:0000259" key="2">
    <source>
        <dbReference type="PROSITE" id="PS50013"/>
    </source>
</evidence>
<dbReference type="AlphaFoldDB" id="M2R0H8"/>
<accession>M2R0H8</accession>
<feature type="region of interest" description="Disordered" evidence="1">
    <location>
        <begin position="460"/>
        <end position="488"/>
    </location>
</feature>
<dbReference type="SUPFAM" id="SSF54160">
    <property type="entry name" value="Chromo domain-like"/>
    <property type="match status" value="1"/>
</dbReference>
<gene>
    <name evidence="3" type="ORF">CERSUDRAFT_82208</name>
</gene>
<feature type="compositionally biased region" description="Basic residues" evidence="1">
    <location>
        <begin position="300"/>
        <end position="313"/>
    </location>
</feature>
<dbReference type="Pfam" id="PF00385">
    <property type="entry name" value="Chromo"/>
    <property type="match status" value="1"/>
</dbReference>
<dbReference type="InterPro" id="IPR016197">
    <property type="entry name" value="Chromo-like_dom_sf"/>
</dbReference>
<dbReference type="SMART" id="SM00298">
    <property type="entry name" value="CHROMO"/>
    <property type="match status" value="1"/>
</dbReference>
<feature type="compositionally biased region" description="Basic residues" evidence="1">
    <location>
        <begin position="88"/>
        <end position="99"/>
    </location>
</feature>
<dbReference type="InterPro" id="IPR000953">
    <property type="entry name" value="Chromo/chromo_shadow_dom"/>
</dbReference>
<feature type="region of interest" description="Disordered" evidence="1">
    <location>
        <begin position="76"/>
        <end position="314"/>
    </location>
</feature>